<name>A0ABX0DBL7_9GAMM</name>
<dbReference type="Proteomes" id="UP000472827">
    <property type="component" value="Unassembled WGS sequence"/>
</dbReference>
<dbReference type="NCBIfam" id="TIGR03318">
    <property type="entry name" value="YdfZ_fam"/>
    <property type="match status" value="1"/>
</dbReference>
<evidence type="ECO:0000313" key="2">
    <source>
        <dbReference type="Proteomes" id="UP000472827"/>
    </source>
</evidence>
<reference evidence="1 2" key="1">
    <citation type="submission" date="2020-02" db="EMBL/GenBank/DDBJ databases">
        <title>Genome sequencing of Aeromonas rivipollensis.</title>
        <authorList>
            <person name="Fono-Tamo Ubani E.K."/>
            <person name="Lekota K.E."/>
        </authorList>
    </citation>
    <scope>NUCLEOTIDE SEQUENCE [LARGE SCALE GENOMIC DNA]</scope>
    <source>
        <strain evidence="1 2">G78</strain>
    </source>
</reference>
<gene>
    <name evidence="1" type="primary">ydfZ</name>
    <name evidence="1" type="ORF">G4923_20655</name>
</gene>
<accession>A0ABX0DBL7</accession>
<sequence length="69" mass="7866">MKIYDRNRNVLTLGQRVMIAATGAVDTLKEAHTDNLTPYEAEHEKCVLLANTQERYAPIELIRLGRVLK</sequence>
<dbReference type="EMBL" id="JAAILA010000047">
    <property type="protein sequence ID" value="NEX91075.1"/>
    <property type="molecule type" value="Genomic_DNA"/>
</dbReference>
<dbReference type="RefSeq" id="WP_163138169.1">
    <property type="nucleotide sequence ID" value="NZ_JAAILA010000047.1"/>
</dbReference>
<dbReference type="Pfam" id="PF14001">
    <property type="entry name" value="YdfZ"/>
    <property type="match status" value="1"/>
</dbReference>
<protein>
    <submittedName>
        <fullName evidence="1">Selenium delivery protein YdfZ</fullName>
    </submittedName>
</protein>
<evidence type="ECO:0000313" key="1">
    <source>
        <dbReference type="EMBL" id="NEX91075.1"/>
    </source>
</evidence>
<organism evidence="1 2">
    <name type="scientific">Aeromonas rivipollensis</name>
    <dbReference type="NCBI Taxonomy" id="948519"/>
    <lineage>
        <taxon>Bacteria</taxon>
        <taxon>Pseudomonadati</taxon>
        <taxon>Pseudomonadota</taxon>
        <taxon>Gammaproteobacteria</taxon>
        <taxon>Aeromonadales</taxon>
        <taxon>Aeromonadaceae</taxon>
        <taxon>Aeromonas</taxon>
    </lineage>
</organism>
<keyword evidence="2" id="KW-1185">Reference proteome</keyword>
<dbReference type="InterPro" id="IPR017704">
    <property type="entry name" value="Se-bd_putative_YdfZ"/>
</dbReference>
<feature type="non-terminal residue" evidence="1">
    <location>
        <position position="69"/>
    </location>
</feature>
<comment type="caution">
    <text evidence="1">The sequence shown here is derived from an EMBL/GenBank/DDBJ whole genome shotgun (WGS) entry which is preliminary data.</text>
</comment>
<proteinExistence type="predicted"/>